<comment type="caution">
    <text evidence="3">The sequence shown here is derived from an EMBL/GenBank/DDBJ whole genome shotgun (WGS) entry which is preliminary data.</text>
</comment>
<reference evidence="3 4" key="1">
    <citation type="submission" date="2017-03" db="EMBL/GenBank/DDBJ databases">
        <title>Genome sequence of Geothermobacter sp. EPR-M, Deep-Sea Iron Reducer.</title>
        <authorList>
            <person name="Tully B."/>
            <person name="Savalia P."/>
            <person name="Abuyen K."/>
            <person name="Baughan C."/>
            <person name="Romero E."/>
            <person name="Ronkowski C."/>
            <person name="Torres B."/>
            <person name="Tremblay J."/>
            <person name="Trujillo A."/>
            <person name="Tyler M."/>
            <person name="Perez-Rodriguez I."/>
            <person name="Amend J."/>
        </authorList>
    </citation>
    <scope>NUCLEOTIDE SEQUENCE [LARGE SCALE GENOMIC DNA]</scope>
    <source>
        <strain evidence="3 4">EPR-M</strain>
    </source>
</reference>
<evidence type="ECO:0000313" key="3">
    <source>
        <dbReference type="EMBL" id="ORJ62506.1"/>
    </source>
</evidence>
<dbReference type="CDD" id="cd07726">
    <property type="entry name" value="ST1585-like_MBL-fold"/>
    <property type="match status" value="1"/>
</dbReference>
<dbReference type="OrthoDB" id="5443440at2"/>
<accession>A0A1X0YBK7</accession>
<dbReference type="PANTHER" id="PTHR42951:SF4">
    <property type="entry name" value="ACYL-COENZYME A THIOESTERASE MBLAC2"/>
    <property type="match status" value="1"/>
</dbReference>
<evidence type="ECO:0000259" key="2">
    <source>
        <dbReference type="SMART" id="SM00849"/>
    </source>
</evidence>
<dbReference type="Pfam" id="PF00753">
    <property type="entry name" value="Lactamase_B"/>
    <property type="match status" value="1"/>
</dbReference>
<dbReference type="RefSeq" id="WP_085009520.1">
    <property type="nucleotide sequence ID" value="NZ_NAAD01000003.1"/>
</dbReference>
<dbReference type="SMART" id="SM00849">
    <property type="entry name" value="Lactamase_B"/>
    <property type="match status" value="1"/>
</dbReference>
<gene>
    <name evidence="3" type="ORF">B5V00_04270</name>
</gene>
<dbReference type="STRING" id="1969733.B5V00_04270"/>
<dbReference type="PANTHER" id="PTHR42951">
    <property type="entry name" value="METALLO-BETA-LACTAMASE DOMAIN-CONTAINING"/>
    <property type="match status" value="1"/>
</dbReference>
<name>A0A1X0YBK7_9BACT</name>
<dbReference type="InterPro" id="IPR001279">
    <property type="entry name" value="Metallo-B-lactamas"/>
</dbReference>
<keyword evidence="3" id="KW-0378">Hydrolase</keyword>
<dbReference type="AlphaFoldDB" id="A0A1X0YBK7"/>
<dbReference type="SUPFAM" id="SSF56281">
    <property type="entry name" value="Metallo-hydrolase/oxidoreductase"/>
    <property type="match status" value="1"/>
</dbReference>
<evidence type="ECO:0000313" key="4">
    <source>
        <dbReference type="Proteomes" id="UP000193136"/>
    </source>
</evidence>
<dbReference type="GO" id="GO:0017001">
    <property type="term" value="P:antibiotic catabolic process"/>
    <property type="evidence" value="ECO:0007669"/>
    <property type="project" value="UniProtKB-ARBA"/>
</dbReference>
<comment type="similarity">
    <text evidence="1">Belongs to the metallo-beta-lactamase superfamily. Class-B beta-lactamase family.</text>
</comment>
<protein>
    <submittedName>
        <fullName evidence="3">MBL fold metallo-hydrolase</fullName>
    </submittedName>
</protein>
<dbReference type="InterPro" id="IPR037482">
    <property type="entry name" value="ST1585_MBL-fold"/>
</dbReference>
<dbReference type="GO" id="GO:0016787">
    <property type="term" value="F:hydrolase activity"/>
    <property type="evidence" value="ECO:0007669"/>
    <property type="project" value="UniProtKB-KW"/>
</dbReference>
<sequence length="306" mass="33841">MTVENLFCIDLDQPALPGFHRFISAWCGRVAGRTIVVDPGPLSTIPHLVAELRRRGIDRIDHILLTHIHIDHAGGTGALLRDYPAARVSCHPDGIRHLVAPRQLWQGSLKVLGRTAEIYGEIVPVPAERIDFSEQVGTTGIRAHLTPGHAPHHCCYQVGKLLFAGEVAGVRGEVADGIYMRPATPPRFILPVALDSLQRMIDLAPRRMVFAHYGLVDNALDHLRIAHRQLRLWVRGAAVTTAEGTVDVEAFIAWLLDHDDIFRNIGQLPAEVQPREREFIGNTLRGMNGYIAGLSENERRNLLAAA</sequence>
<organism evidence="3 4">
    <name type="scientific">Geothermobacter hydrogeniphilus</name>
    <dbReference type="NCBI Taxonomy" id="1969733"/>
    <lineage>
        <taxon>Bacteria</taxon>
        <taxon>Pseudomonadati</taxon>
        <taxon>Thermodesulfobacteriota</taxon>
        <taxon>Desulfuromonadia</taxon>
        <taxon>Desulfuromonadales</taxon>
        <taxon>Geothermobacteraceae</taxon>
        <taxon>Geothermobacter</taxon>
    </lineage>
</organism>
<dbReference type="Gene3D" id="3.60.15.10">
    <property type="entry name" value="Ribonuclease Z/Hydroxyacylglutathione hydrolase-like"/>
    <property type="match status" value="1"/>
</dbReference>
<proteinExistence type="inferred from homology"/>
<evidence type="ECO:0000256" key="1">
    <source>
        <dbReference type="ARBA" id="ARBA00005250"/>
    </source>
</evidence>
<keyword evidence="4" id="KW-1185">Reference proteome</keyword>
<dbReference type="InterPro" id="IPR050855">
    <property type="entry name" value="NDM-1-like"/>
</dbReference>
<dbReference type="InterPro" id="IPR036866">
    <property type="entry name" value="RibonucZ/Hydroxyglut_hydro"/>
</dbReference>
<dbReference type="Proteomes" id="UP000193136">
    <property type="component" value="Unassembled WGS sequence"/>
</dbReference>
<dbReference type="EMBL" id="NAAD01000003">
    <property type="protein sequence ID" value="ORJ62506.1"/>
    <property type="molecule type" value="Genomic_DNA"/>
</dbReference>
<feature type="domain" description="Metallo-beta-lactamase" evidence="2">
    <location>
        <begin position="24"/>
        <end position="212"/>
    </location>
</feature>